<comment type="caution">
    <text evidence="2">The sequence shown here is derived from an EMBL/GenBank/DDBJ whole genome shotgun (WGS) entry which is preliminary data.</text>
</comment>
<proteinExistence type="predicted"/>
<evidence type="ECO:0000313" key="3">
    <source>
        <dbReference type="Proteomes" id="UP001487740"/>
    </source>
</evidence>
<organism evidence="2 3">
    <name type="scientific">Scylla paramamosain</name>
    <name type="common">Mud crab</name>
    <dbReference type="NCBI Taxonomy" id="85552"/>
    <lineage>
        <taxon>Eukaryota</taxon>
        <taxon>Metazoa</taxon>
        <taxon>Ecdysozoa</taxon>
        <taxon>Arthropoda</taxon>
        <taxon>Crustacea</taxon>
        <taxon>Multicrustacea</taxon>
        <taxon>Malacostraca</taxon>
        <taxon>Eumalacostraca</taxon>
        <taxon>Eucarida</taxon>
        <taxon>Decapoda</taxon>
        <taxon>Pleocyemata</taxon>
        <taxon>Brachyura</taxon>
        <taxon>Eubrachyura</taxon>
        <taxon>Portunoidea</taxon>
        <taxon>Portunidae</taxon>
        <taxon>Portuninae</taxon>
        <taxon>Scylla</taxon>
    </lineage>
</organism>
<dbReference type="AlphaFoldDB" id="A0AAW0U6J2"/>
<evidence type="ECO:0000256" key="1">
    <source>
        <dbReference type="SAM" id="Phobius"/>
    </source>
</evidence>
<accession>A0AAW0U6J2</accession>
<reference evidence="2 3" key="1">
    <citation type="submission" date="2023-03" db="EMBL/GenBank/DDBJ databases">
        <title>High-quality genome of Scylla paramamosain provides insights in environmental adaptation.</title>
        <authorList>
            <person name="Zhang L."/>
        </authorList>
    </citation>
    <scope>NUCLEOTIDE SEQUENCE [LARGE SCALE GENOMIC DNA]</scope>
    <source>
        <strain evidence="2">LZ_2023a</strain>
        <tissue evidence="2">Muscle</tissue>
    </source>
</reference>
<dbReference type="Proteomes" id="UP001487740">
    <property type="component" value="Unassembled WGS sequence"/>
</dbReference>
<keyword evidence="1" id="KW-0472">Membrane</keyword>
<protein>
    <submittedName>
        <fullName evidence="2">Uncharacterized protein</fullName>
    </submittedName>
</protein>
<evidence type="ECO:0000313" key="2">
    <source>
        <dbReference type="EMBL" id="KAK8394425.1"/>
    </source>
</evidence>
<keyword evidence="3" id="KW-1185">Reference proteome</keyword>
<feature type="transmembrane region" description="Helical" evidence="1">
    <location>
        <begin position="34"/>
        <end position="52"/>
    </location>
</feature>
<gene>
    <name evidence="2" type="ORF">O3P69_006543</name>
</gene>
<name>A0AAW0U6J2_SCYPA</name>
<sequence>MCGNIVGKVRHGGNHVVPLAPNETAAKRQVPRTTITYCQVVVMMVAGATLAFKTLKHTRVFHQMTGHLARISLVNCQLPALSGHYKKW</sequence>
<dbReference type="EMBL" id="JARAKH010000019">
    <property type="protein sequence ID" value="KAK8394425.1"/>
    <property type="molecule type" value="Genomic_DNA"/>
</dbReference>
<keyword evidence="1" id="KW-1133">Transmembrane helix</keyword>
<keyword evidence="1" id="KW-0812">Transmembrane</keyword>